<comment type="caution">
    <text evidence="5">The sequence shown here is derived from an EMBL/GenBank/DDBJ whole genome shotgun (WGS) entry which is preliminary data.</text>
</comment>
<dbReference type="Proteomes" id="UP000176527">
    <property type="component" value="Unassembled WGS sequence"/>
</dbReference>
<feature type="domain" description="HTH crp-type" evidence="4">
    <location>
        <begin position="134"/>
        <end position="207"/>
    </location>
</feature>
<dbReference type="Pfam" id="PF00027">
    <property type="entry name" value="cNMP_binding"/>
    <property type="match status" value="1"/>
</dbReference>
<evidence type="ECO:0000259" key="4">
    <source>
        <dbReference type="PROSITE" id="PS51063"/>
    </source>
</evidence>
<dbReference type="PANTHER" id="PTHR24567">
    <property type="entry name" value="CRP FAMILY TRANSCRIPTIONAL REGULATORY PROTEIN"/>
    <property type="match status" value="1"/>
</dbReference>
<dbReference type="CDD" id="cd00092">
    <property type="entry name" value="HTH_CRP"/>
    <property type="match status" value="1"/>
</dbReference>
<dbReference type="AlphaFoldDB" id="A0A1F5K8L2"/>
<dbReference type="InterPro" id="IPR036390">
    <property type="entry name" value="WH_DNA-bd_sf"/>
</dbReference>
<dbReference type="InterPro" id="IPR018490">
    <property type="entry name" value="cNMP-bd_dom_sf"/>
</dbReference>
<dbReference type="CDD" id="cd00038">
    <property type="entry name" value="CAP_ED"/>
    <property type="match status" value="1"/>
</dbReference>
<dbReference type="InterPro" id="IPR014710">
    <property type="entry name" value="RmlC-like_jellyroll"/>
</dbReference>
<evidence type="ECO:0000313" key="6">
    <source>
        <dbReference type="Proteomes" id="UP000176527"/>
    </source>
</evidence>
<dbReference type="SMART" id="SM00419">
    <property type="entry name" value="HTH_CRP"/>
    <property type="match status" value="1"/>
</dbReference>
<dbReference type="PANTHER" id="PTHR24567:SF26">
    <property type="entry name" value="REGULATORY PROTEIN YEIL"/>
    <property type="match status" value="1"/>
</dbReference>
<accession>A0A1F5K8L2</accession>
<dbReference type="InterPro" id="IPR012318">
    <property type="entry name" value="HTH_CRP"/>
</dbReference>
<gene>
    <name evidence="5" type="ORF">A3F00_00950</name>
</gene>
<dbReference type="InterPro" id="IPR000595">
    <property type="entry name" value="cNMP-bd_dom"/>
</dbReference>
<sequence length="214" mass="24858">MDVSVQKKLETFFSQYRPLNYKKGEILVRPEDPIFGIYLLKKGYIRQYIISEDGDEITINIFRPVSYIPMMLAIGNTENKYHFETSSPVEVWRAPTDKMLDFVKNEPEVLFDLAKRFAAGLNGLAQRFEGLMFENAYNRVVSLLLYLSKRFGEKGRGGIIINLPLTHKDIAAWVNLTRETTSRQLEKLTEQEIISYNHQFITIKNPQKLKKSQS</sequence>
<dbReference type="GO" id="GO:0003700">
    <property type="term" value="F:DNA-binding transcription factor activity"/>
    <property type="evidence" value="ECO:0007669"/>
    <property type="project" value="TreeGrafter"/>
</dbReference>
<dbReference type="Pfam" id="PF13545">
    <property type="entry name" value="HTH_Crp_2"/>
    <property type="match status" value="1"/>
</dbReference>
<dbReference type="SUPFAM" id="SSF46785">
    <property type="entry name" value="Winged helix' DNA-binding domain"/>
    <property type="match status" value="1"/>
</dbReference>
<proteinExistence type="predicted"/>
<evidence type="ECO:0000256" key="1">
    <source>
        <dbReference type="ARBA" id="ARBA00023015"/>
    </source>
</evidence>
<keyword evidence="2" id="KW-0238">DNA-binding</keyword>
<dbReference type="PROSITE" id="PS51063">
    <property type="entry name" value="HTH_CRP_2"/>
    <property type="match status" value="1"/>
</dbReference>
<evidence type="ECO:0000256" key="2">
    <source>
        <dbReference type="ARBA" id="ARBA00023125"/>
    </source>
</evidence>
<keyword evidence="1" id="KW-0805">Transcription regulation</keyword>
<reference evidence="5 6" key="1">
    <citation type="journal article" date="2016" name="Nat. Commun.">
        <title>Thousands of microbial genomes shed light on interconnected biogeochemical processes in an aquifer system.</title>
        <authorList>
            <person name="Anantharaman K."/>
            <person name="Brown C.T."/>
            <person name="Hug L.A."/>
            <person name="Sharon I."/>
            <person name="Castelle C.J."/>
            <person name="Probst A.J."/>
            <person name="Thomas B.C."/>
            <person name="Singh A."/>
            <person name="Wilkins M.J."/>
            <person name="Karaoz U."/>
            <person name="Brodie E.L."/>
            <person name="Williams K.H."/>
            <person name="Hubbard S.S."/>
            <person name="Banfield J.F."/>
        </authorList>
    </citation>
    <scope>NUCLEOTIDE SEQUENCE [LARGE SCALE GENOMIC DNA]</scope>
</reference>
<keyword evidence="3" id="KW-0804">Transcription</keyword>
<dbReference type="EMBL" id="MFDE01000047">
    <property type="protein sequence ID" value="OGE37283.1"/>
    <property type="molecule type" value="Genomic_DNA"/>
</dbReference>
<dbReference type="Gene3D" id="2.60.120.10">
    <property type="entry name" value="Jelly Rolls"/>
    <property type="match status" value="1"/>
</dbReference>
<protein>
    <recommendedName>
        <fullName evidence="4">HTH crp-type domain-containing protein</fullName>
    </recommendedName>
</protein>
<dbReference type="SUPFAM" id="SSF51206">
    <property type="entry name" value="cAMP-binding domain-like"/>
    <property type="match status" value="1"/>
</dbReference>
<evidence type="ECO:0000256" key="3">
    <source>
        <dbReference type="ARBA" id="ARBA00023163"/>
    </source>
</evidence>
<dbReference type="InterPro" id="IPR050397">
    <property type="entry name" value="Env_Response_Regulators"/>
</dbReference>
<dbReference type="PRINTS" id="PR00034">
    <property type="entry name" value="HTHCRP"/>
</dbReference>
<name>A0A1F5K8L2_9BACT</name>
<organism evidence="5 6">
    <name type="scientific">Candidatus Daviesbacteria bacterium RIFCSPHIGHO2_12_FULL_37_11</name>
    <dbReference type="NCBI Taxonomy" id="1797777"/>
    <lineage>
        <taxon>Bacteria</taxon>
        <taxon>Candidatus Daviesiibacteriota</taxon>
    </lineage>
</organism>
<dbReference type="GO" id="GO:0003677">
    <property type="term" value="F:DNA binding"/>
    <property type="evidence" value="ECO:0007669"/>
    <property type="project" value="UniProtKB-KW"/>
</dbReference>
<evidence type="ECO:0000313" key="5">
    <source>
        <dbReference type="EMBL" id="OGE37283.1"/>
    </source>
</evidence>
<dbReference type="GO" id="GO:0005829">
    <property type="term" value="C:cytosol"/>
    <property type="evidence" value="ECO:0007669"/>
    <property type="project" value="TreeGrafter"/>
</dbReference>